<dbReference type="STRING" id="479435.Kfla_5069"/>
<gene>
    <name evidence="2" type="ordered locus">Kfla_5069</name>
</gene>
<sequence length="175" mass="18365">MRHIKWQEAAHKLSVTRLLRFADLMRTSRPLTVAVSVVALTACGSVSESGSAAGSTPVGQSVGRNSAAMPTRTPSPSPTGPRAKDGFNYRACKDGTCEVYVRTGSKVPVKRSAAGFSTLVVHRVSETCVDFSGGTASARVGAERQQPGFRSRLNGLAIVTVAVNQPLAILRLSPA</sequence>
<organism evidence="2 3">
    <name type="scientific">Kribbella flavida (strain DSM 17836 / JCM 10339 / NBRC 14399)</name>
    <dbReference type="NCBI Taxonomy" id="479435"/>
    <lineage>
        <taxon>Bacteria</taxon>
        <taxon>Bacillati</taxon>
        <taxon>Actinomycetota</taxon>
        <taxon>Actinomycetes</taxon>
        <taxon>Propionibacteriales</taxon>
        <taxon>Kribbellaceae</taxon>
        <taxon>Kribbella</taxon>
    </lineage>
</organism>
<evidence type="ECO:0000256" key="1">
    <source>
        <dbReference type="SAM" id="MobiDB-lite"/>
    </source>
</evidence>
<dbReference type="EMBL" id="CP001736">
    <property type="protein sequence ID" value="ADB34085.1"/>
    <property type="molecule type" value="Genomic_DNA"/>
</dbReference>
<evidence type="ECO:0000313" key="3">
    <source>
        <dbReference type="Proteomes" id="UP000007967"/>
    </source>
</evidence>
<dbReference type="AlphaFoldDB" id="D2Q3G2"/>
<evidence type="ECO:0000313" key="2">
    <source>
        <dbReference type="EMBL" id="ADB34085.1"/>
    </source>
</evidence>
<keyword evidence="3" id="KW-1185">Reference proteome</keyword>
<protein>
    <submittedName>
        <fullName evidence="2">Uncharacterized protein</fullName>
    </submittedName>
</protein>
<reference evidence="3" key="1">
    <citation type="submission" date="2009-09" db="EMBL/GenBank/DDBJ databases">
        <title>The complete genome of Kribbella flavida DSM 17836.</title>
        <authorList>
            <consortium name="US DOE Joint Genome Institute (JGI-PGF)"/>
            <person name="Lucas S."/>
            <person name="Copeland A."/>
            <person name="Lapidus A."/>
            <person name="Glavina del Rio T."/>
            <person name="Dalin E."/>
            <person name="Tice H."/>
            <person name="Bruce D."/>
            <person name="Goodwin L."/>
            <person name="Pitluck S."/>
            <person name="Kyrpides N."/>
            <person name="Mavromatis K."/>
            <person name="Ivanova N."/>
            <person name="Saunders E."/>
            <person name="Brettin T."/>
            <person name="Detter J.C."/>
            <person name="Han C."/>
            <person name="Larimer F."/>
            <person name="Land M."/>
            <person name="Hauser L."/>
            <person name="Markowitz V."/>
            <person name="Cheng J.-F."/>
            <person name="Hugenholtz P."/>
            <person name="Woyke T."/>
            <person name="Wu D."/>
            <person name="Pukall R."/>
            <person name="Klenk H.-P."/>
            <person name="Eisen J.A."/>
        </authorList>
    </citation>
    <scope>NUCLEOTIDE SEQUENCE [LARGE SCALE GENOMIC DNA]</scope>
    <source>
        <strain evidence="3">DSM 17836 / JCM 10339 / NBRC 14399</strain>
    </source>
</reference>
<name>D2Q3G2_KRIFD</name>
<reference evidence="2 3" key="2">
    <citation type="journal article" date="2010" name="Stand. Genomic Sci.">
        <title>Complete genome sequence of Kribbella flavida type strain (IFO 14399).</title>
        <authorList>
            <person name="Pukall R."/>
            <person name="Lapidus A."/>
            <person name="Glavina Del Rio T."/>
            <person name="Copeland A."/>
            <person name="Tice H."/>
            <person name="Cheng J.-F."/>
            <person name="Lucas S."/>
            <person name="Chen F."/>
            <person name="Nolan M."/>
            <person name="LaButti K."/>
            <person name="Pati A."/>
            <person name="Ivanova N."/>
            <person name="Mavrommatis K."/>
            <person name="Mikhailova N."/>
            <person name="Pitluck S."/>
            <person name="Bruce D."/>
            <person name="Goodwin L."/>
            <person name="Land M."/>
            <person name="Hauser L."/>
            <person name="Chang Y.-J."/>
            <person name="Jeffries C.D."/>
            <person name="Chen A."/>
            <person name="Palaniappan K."/>
            <person name="Chain P."/>
            <person name="Rohde M."/>
            <person name="Goeker M."/>
            <person name="Bristow J."/>
            <person name="Eisen J.A."/>
            <person name="Markowitz V."/>
            <person name="Hugenholtz P."/>
            <person name="Kyrpides N.C."/>
            <person name="Klenk H.-P."/>
            <person name="Brettin T."/>
        </authorList>
    </citation>
    <scope>NUCLEOTIDE SEQUENCE [LARGE SCALE GENOMIC DNA]</scope>
    <source>
        <strain evidence="3">DSM 17836 / JCM 10339 / NBRC 14399</strain>
    </source>
</reference>
<feature type="region of interest" description="Disordered" evidence="1">
    <location>
        <begin position="47"/>
        <end position="87"/>
    </location>
</feature>
<dbReference type="Proteomes" id="UP000007967">
    <property type="component" value="Chromosome"/>
</dbReference>
<accession>D2Q3G2</accession>
<proteinExistence type="predicted"/>
<dbReference type="KEGG" id="kfl:Kfla_5069"/>
<dbReference type="HOGENOM" id="CLU_1530585_0_0_11"/>